<organism evidence="1 2">
    <name type="scientific">Candidatus Sulfotelmatobacter kueseliae</name>
    <dbReference type="NCBI Taxonomy" id="2042962"/>
    <lineage>
        <taxon>Bacteria</taxon>
        <taxon>Pseudomonadati</taxon>
        <taxon>Acidobacteriota</taxon>
        <taxon>Terriglobia</taxon>
        <taxon>Terriglobales</taxon>
        <taxon>Candidatus Korobacteraceae</taxon>
        <taxon>Candidatus Sulfotelmatobacter</taxon>
    </lineage>
</organism>
<dbReference type="AlphaFoldDB" id="A0A2U3K086"/>
<dbReference type="EMBL" id="OMOD01000018">
    <property type="protein sequence ID" value="SPF33092.1"/>
    <property type="molecule type" value="Genomic_DNA"/>
</dbReference>
<accession>A0A2U3K086</accession>
<reference evidence="2" key="1">
    <citation type="submission" date="2018-02" db="EMBL/GenBank/DDBJ databases">
        <authorList>
            <person name="Hausmann B."/>
        </authorList>
    </citation>
    <scope>NUCLEOTIDE SEQUENCE [LARGE SCALE GENOMIC DNA]</scope>
    <source>
        <strain evidence="2">Peat soil MAG SbA1</strain>
    </source>
</reference>
<dbReference type="Proteomes" id="UP000238701">
    <property type="component" value="Unassembled WGS sequence"/>
</dbReference>
<gene>
    <name evidence="1" type="ORF">SBA1_1140004</name>
</gene>
<evidence type="ECO:0000313" key="2">
    <source>
        <dbReference type="Proteomes" id="UP000238701"/>
    </source>
</evidence>
<sequence length="55" mass="5833">MGRPQPGQNAAVSGIWAAQWGHASSMIGFDPFVANLIKTRGRQQTDGPTYCVDAA</sequence>
<proteinExistence type="predicted"/>
<protein>
    <submittedName>
        <fullName evidence="1">Uncharacterized protein</fullName>
    </submittedName>
</protein>
<name>A0A2U3K086_9BACT</name>
<evidence type="ECO:0000313" key="1">
    <source>
        <dbReference type="EMBL" id="SPF33092.1"/>
    </source>
</evidence>